<proteinExistence type="predicted"/>
<dbReference type="AlphaFoldDB" id="A0A1B2ER41"/>
<dbReference type="OrthoDB" id="176845at2"/>
<dbReference type="Gene3D" id="3.40.190.10">
    <property type="entry name" value="Periplasmic binding protein-like II"/>
    <property type="match status" value="2"/>
</dbReference>
<sequence length="284" mass="30890">MKIHVSDAAADLVTAVGISLAALLVVPGLAIAQPTDLVSRTALRVCADPANMPFSNEVGEGFENKIADLLAADLKLPLEYTWFPQVTGFVRNTLGAKRCDLVMGYVAAGEVIQNTNPYYKSAWSLIYPKDGSLNGVASLNDDRLKDKRVGIVAGAPPATVMATNGLMAHAKPYALMVDRRYESPAEEMLQDIKTGEIDAGILWGPIAGYYVKKSGMPLAVAPLLNETKSVPMTYRITLGLRHGETEWKHRLNDFLDAHRTEIQSILLQYGVPLLDEQDKAITQP</sequence>
<reference evidence="3" key="1">
    <citation type="submission" date="2016-07" db="EMBL/GenBank/DDBJ databases">
        <title>Microvirga ossetica sp. nov. a new species of rhizobia isolated from root nodules of the legume species Vicia alpestris Steven originated from North Ossetia region in the Caucasus.</title>
        <authorList>
            <person name="Safronova V.I."/>
            <person name="Kuznetsova I.G."/>
            <person name="Sazanova A.L."/>
            <person name="Belimov A."/>
            <person name="Andronov E."/>
            <person name="Osledkin Y.S."/>
            <person name="Onishchuk O.P."/>
            <person name="Kurchak O.N."/>
            <person name="Shaposhnikov A.I."/>
            <person name="Willems A."/>
            <person name="Tikhonovich I.A."/>
        </authorList>
    </citation>
    <scope>NUCLEOTIDE SEQUENCE [LARGE SCALE GENOMIC DNA]</scope>
    <source>
        <strain evidence="3">V5/3M</strain>
        <plasmid evidence="3">unnamed1</plasmid>
    </source>
</reference>
<dbReference type="PANTHER" id="PTHR35936">
    <property type="entry name" value="MEMBRANE-BOUND LYTIC MUREIN TRANSGLYCOSYLASE F"/>
    <property type="match status" value="1"/>
</dbReference>
<evidence type="ECO:0000259" key="2">
    <source>
        <dbReference type="SMART" id="SM00062"/>
    </source>
</evidence>
<gene>
    <name evidence="3" type="ORF">BB934_29540</name>
</gene>
<name>A0A1B2ER41_9HYPH</name>
<protein>
    <submittedName>
        <fullName evidence="3">Methanol oxidase</fullName>
    </submittedName>
</protein>
<feature type="domain" description="Solute-binding protein family 3/N-terminal" evidence="2">
    <location>
        <begin position="42"/>
        <end position="273"/>
    </location>
</feature>
<dbReference type="EMBL" id="CP016617">
    <property type="protein sequence ID" value="ANY82438.1"/>
    <property type="molecule type" value="Genomic_DNA"/>
</dbReference>
<dbReference type="NCBIfam" id="TIGR03871">
    <property type="entry name" value="ABC_peri_MoxJ_2"/>
    <property type="match status" value="1"/>
</dbReference>
<keyword evidence="3" id="KW-0614">Plasmid</keyword>
<dbReference type="Pfam" id="PF13531">
    <property type="entry name" value="SBP_bac_11"/>
    <property type="match status" value="1"/>
</dbReference>
<dbReference type="InterPro" id="IPR001638">
    <property type="entry name" value="Solute-binding_3/MltF_N"/>
</dbReference>
<accession>A0A1B2ER41</accession>
<organism evidence="3">
    <name type="scientific">Microvirga ossetica</name>
    <dbReference type="NCBI Taxonomy" id="1882682"/>
    <lineage>
        <taxon>Bacteria</taxon>
        <taxon>Pseudomonadati</taxon>
        <taxon>Pseudomonadota</taxon>
        <taxon>Alphaproteobacteria</taxon>
        <taxon>Hyphomicrobiales</taxon>
        <taxon>Methylobacteriaceae</taxon>
        <taxon>Microvirga</taxon>
    </lineage>
</organism>
<dbReference type="SMART" id="SM00062">
    <property type="entry name" value="PBPb"/>
    <property type="match status" value="1"/>
</dbReference>
<dbReference type="KEGG" id="moc:BB934_29540"/>
<dbReference type="PANTHER" id="PTHR35936:SF17">
    <property type="entry name" value="ARGININE-BINDING EXTRACELLULAR PROTEIN ARTP"/>
    <property type="match status" value="1"/>
</dbReference>
<evidence type="ECO:0000256" key="1">
    <source>
        <dbReference type="ARBA" id="ARBA00022729"/>
    </source>
</evidence>
<dbReference type="SUPFAM" id="SSF53850">
    <property type="entry name" value="Periplasmic binding protein-like II"/>
    <property type="match status" value="1"/>
</dbReference>
<dbReference type="InterPro" id="IPR022448">
    <property type="entry name" value="Quinoprotein_dehydrogenase"/>
</dbReference>
<evidence type="ECO:0000313" key="3">
    <source>
        <dbReference type="EMBL" id="ANY82438.1"/>
    </source>
</evidence>
<keyword evidence="1" id="KW-0732">Signal</keyword>
<dbReference type="RefSeq" id="WP_099513550.1">
    <property type="nucleotide sequence ID" value="NZ_CP016617.1"/>
</dbReference>
<geneLocation type="plasmid" evidence="3">
    <name>unnamed1</name>
</geneLocation>